<name>A0A9N7TQK9_PLEPL</name>
<gene>
    <name evidence="1" type="ORF">PLEPLA_LOCUS5004</name>
</gene>
<evidence type="ECO:0000313" key="2">
    <source>
        <dbReference type="Proteomes" id="UP001153269"/>
    </source>
</evidence>
<reference evidence="1" key="1">
    <citation type="submission" date="2020-03" db="EMBL/GenBank/DDBJ databases">
        <authorList>
            <person name="Weist P."/>
        </authorList>
    </citation>
    <scope>NUCLEOTIDE SEQUENCE</scope>
</reference>
<dbReference type="Proteomes" id="UP001153269">
    <property type="component" value="Unassembled WGS sequence"/>
</dbReference>
<evidence type="ECO:0000313" key="1">
    <source>
        <dbReference type="EMBL" id="CAB1417202.1"/>
    </source>
</evidence>
<dbReference type="AlphaFoldDB" id="A0A9N7TQK9"/>
<organism evidence="1 2">
    <name type="scientific">Pleuronectes platessa</name>
    <name type="common">European plaice</name>
    <dbReference type="NCBI Taxonomy" id="8262"/>
    <lineage>
        <taxon>Eukaryota</taxon>
        <taxon>Metazoa</taxon>
        <taxon>Chordata</taxon>
        <taxon>Craniata</taxon>
        <taxon>Vertebrata</taxon>
        <taxon>Euteleostomi</taxon>
        <taxon>Actinopterygii</taxon>
        <taxon>Neopterygii</taxon>
        <taxon>Teleostei</taxon>
        <taxon>Neoteleostei</taxon>
        <taxon>Acanthomorphata</taxon>
        <taxon>Carangaria</taxon>
        <taxon>Pleuronectiformes</taxon>
        <taxon>Pleuronectoidei</taxon>
        <taxon>Pleuronectidae</taxon>
        <taxon>Pleuronectes</taxon>
    </lineage>
</organism>
<accession>A0A9N7TQK9</accession>
<protein>
    <submittedName>
        <fullName evidence="1">Uncharacterized protein</fullName>
    </submittedName>
</protein>
<comment type="caution">
    <text evidence="1">The sequence shown here is derived from an EMBL/GenBank/DDBJ whole genome shotgun (WGS) entry which is preliminary data.</text>
</comment>
<proteinExistence type="predicted"/>
<sequence>MTTELGVCVNKMLPLSRRLLAASENHDLPPPLIPPLSPATNQVCQTTFSLGWENGRLLSKKKEAEDEQSLEKGPAAPQSRGTFVFSLSVEAVQMSAAGVWNVSPEWSFVSTQPLACMDTIKNNVGQSGLDLGLRDDPERPKQLHPGNLVLRRITLRQRNPPLSGLAAQAEIGKKWSEQRDTLA</sequence>
<dbReference type="EMBL" id="CADEAL010000252">
    <property type="protein sequence ID" value="CAB1417202.1"/>
    <property type="molecule type" value="Genomic_DNA"/>
</dbReference>
<keyword evidence="2" id="KW-1185">Reference proteome</keyword>